<dbReference type="Proteomes" id="UP000887580">
    <property type="component" value="Unplaced"/>
</dbReference>
<accession>A0AC35GGM8</accession>
<protein>
    <submittedName>
        <fullName evidence="2">Nematode cuticle collagen N-terminal domain-containing protein</fullName>
    </submittedName>
</protein>
<evidence type="ECO:0000313" key="2">
    <source>
        <dbReference type="WBParaSite" id="PS1159_v2.g4764.t1"/>
    </source>
</evidence>
<name>A0AC35GGM8_9BILA</name>
<sequence>MMSNHAIAYVAVGLSLTSFFACITFIPMLLSKIDSITTNLETDMSEFRSLQSEIWLKAVGGSNGKSHAAGVLLPYLRQKRQYDARSEPGQCVCQLENKCTPGPAGKDGVPGEDGAPGIPGAPGAPGLAGNHPPVPLDVANNCRMCPGGEPGYPGPPGKPGDQGPLGMPGTKGNSGHPGYPGPRGTRGPAGEHGEPGKMGPKGPNGMPGTMGQHGQPGNPGNPGSIGPPGFKGPAGMPGHPGQPGMPGEHGPEGMPGKEGQPGHPGPDGLSAIPGDDAGYCPCPKRTEKPAEEVASKPEEDEVEVKSASENNYGTKLI</sequence>
<proteinExistence type="predicted"/>
<evidence type="ECO:0000313" key="1">
    <source>
        <dbReference type="Proteomes" id="UP000887580"/>
    </source>
</evidence>
<reference evidence="2" key="1">
    <citation type="submission" date="2022-11" db="UniProtKB">
        <authorList>
            <consortium name="WormBaseParasite"/>
        </authorList>
    </citation>
    <scope>IDENTIFICATION</scope>
</reference>
<dbReference type="WBParaSite" id="PS1159_v2.g4764.t1">
    <property type="protein sequence ID" value="PS1159_v2.g4764.t1"/>
    <property type="gene ID" value="PS1159_v2.g4764"/>
</dbReference>
<organism evidence="1 2">
    <name type="scientific">Panagrolaimus sp. PS1159</name>
    <dbReference type="NCBI Taxonomy" id="55785"/>
    <lineage>
        <taxon>Eukaryota</taxon>
        <taxon>Metazoa</taxon>
        <taxon>Ecdysozoa</taxon>
        <taxon>Nematoda</taxon>
        <taxon>Chromadorea</taxon>
        <taxon>Rhabditida</taxon>
        <taxon>Tylenchina</taxon>
        <taxon>Panagrolaimomorpha</taxon>
        <taxon>Panagrolaimoidea</taxon>
        <taxon>Panagrolaimidae</taxon>
        <taxon>Panagrolaimus</taxon>
    </lineage>
</organism>